<dbReference type="SMART" id="SM00342">
    <property type="entry name" value="HTH_ARAC"/>
    <property type="match status" value="1"/>
</dbReference>
<dbReference type="SUPFAM" id="SSF46689">
    <property type="entry name" value="Homeodomain-like"/>
    <property type="match status" value="1"/>
</dbReference>
<dbReference type="Proteomes" id="UP000199309">
    <property type="component" value="Unassembled WGS sequence"/>
</dbReference>
<keyword evidence="1" id="KW-0805">Transcription regulation</keyword>
<dbReference type="PANTHER" id="PTHR43280:SF2">
    <property type="entry name" value="HTH-TYPE TRANSCRIPTIONAL REGULATOR EXSA"/>
    <property type="match status" value="1"/>
</dbReference>
<feature type="domain" description="HTH araC/xylS-type" evidence="4">
    <location>
        <begin position="1"/>
        <end position="74"/>
    </location>
</feature>
<keyword evidence="6" id="KW-1185">Reference proteome</keyword>
<name>A0A1G9RR32_9FIRM</name>
<evidence type="ECO:0000259" key="4">
    <source>
        <dbReference type="PROSITE" id="PS01124"/>
    </source>
</evidence>
<keyword evidence="2" id="KW-0238">DNA-binding</keyword>
<dbReference type="InterPro" id="IPR020449">
    <property type="entry name" value="Tscrpt_reg_AraC-type_HTH"/>
</dbReference>
<evidence type="ECO:0000256" key="3">
    <source>
        <dbReference type="ARBA" id="ARBA00023163"/>
    </source>
</evidence>
<sequence>MSLGNFLLTFKQTTGISPNKYLTSLKLAYAENQIQLQNRNISEIAWELGYQNISHFISLFKERFGVTPKQYIKQTCR</sequence>
<dbReference type="GO" id="GO:0003700">
    <property type="term" value="F:DNA-binding transcription factor activity"/>
    <property type="evidence" value="ECO:0007669"/>
    <property type="project" value="InterPro"/>
</dbReference>
<reference evidence="5 6" key="1">
    <citation type="submission" date="2016-10" db="EMBL/GenBank/DDBJ databases">
        <authorList>
            <person name="de Groot N.N."/>
        </authorList>
    </citation>
    <scope>NUCLEOTIDE SEQUENCE [LARGE SCALE GENOMIC DNA]</scope>
    <source>
        <strain evidence="5 6">DSM 16981</strain>
    </source>
</reference>
<organism evidence="5 6">
    <name type="scientific">Megasphaera paucivorans</name>
    <dbReference type="NCBI Taxonomy" id="349095"/>
    <lineage>
        <taxon>Bacteria</taxon>
        <taxon>Bacillati</taxon>
        <taxon>Bacillota</taxon>
        <taxon>Negativicutes</taxon>
        <taxon>Veillonellales</taxon>
        <taxon>Veillonellaceae</taxon>
        <taxon>Megasphaera</taxon>
    </lineage>
</organism>
<evidence type="ECO:0000256" key="1">
    <source>
        <dbReference type="ARBA" id="ARBA00023015"/>
    </source>
</evidence>
<gene>
    <name evidence="5" type="ORF">SAMN05660299_00541</name>
</gene>
<keyword evidence="3" id="KW-0804">Transcription</keyword>
<evidence type="ECO:0000313" key="6">
    <source>
        <dbReference type="Proteomes" id="UP000199309"/>
    </source>
</evidence>
<proteinExistence type="predicted"/>
<protein>
    <submittedName>
        <fullName evidence="5">Helix-turn-helix domain-containing protein</fullName>
    </submittedName>
</protein>
<evidence type="ECO:0000313" key="5">
    <source>
        <dbReference type="EMBL" id="SDM25614.1"/>
    </source>
</evidence>
<dbReference type="GO" id="GO:0043565">
    <property type="term" value="F:sequence-specific DNA binding"/>
    <property type="evidence" value="ECO:0007669"/>
    <property type="project" value="InterPro"/>
</dbReference>
<dbReference type="PANTHER" id="PTHR43280">
    <property type="entry name" value="ARAC-FAMILY TRANSCRIPTIONAL REGULATOR"/>
    <property type="match status" value="1"/>
</dbReference>
<dbReference type="Pfam" id="PF12833">
    <property type="entry name" value="HTH_18"/>
    <property type="match status" value="1"/>
</dbReference>
<dbReference type="RefSeq" id="WP_176762842.1">
    <property type="nucleotide sequence ID" value="NZ_FNHQ01000003.1"/>
</dbReference>
<dbReference type="InterPro" id="IPR018060">
    <property type="entry name" value="HTH_AraC"/>
</dbReference>
<dbReference type="InterPro" id="IPR018062">
    <property type="entry name" value="HTH_AraC-typ_CS"/>
</dbReference>
<dbReference type="STRING" id="349095.SAMN05660299_00541"/>
<dbReference type="InterPro" id="IPR009057">
    <property type="entry name" value="Homeodomain-like_sf"/>
</dbReference>
<evidence type="ECO:0000256" key="2">
    <source>
        <dbReference type="ARBA" id="ARBA00023125"/>
    </source>
</evidence>
<accession>A0A1G9RR32</accession>
<dbReference type="PRINTS" id="PR00032">
    <property type="entry name" value="HTHARAC"/>
</dbReference>
<dbReference type="PROSITE" id="PS01124">
    <property type="entry name" value="HTH_ARAC_FAMILY_2"/>
    <property type="match status" value="1"/>
</dbReference>
<dbReference type="Gene3D" id="1.10.10.60">
    <property type="entry name" value="Homeodomain-like"/>
    <property type="match status" value="1"/>
</dbReference>
<dbReference type="EMBL" id="FNHQ01000003">
    <property type="protein sequence ID" value="SDM25614.1"/>
    <property type="molecule type" value="Genomic_DNA"/>
</dbReference>
<dbReference type="AlphaFoldDB" id="A0A1G9RR32"/>
<dbReference type="PROSITE" id="PS00041">
    <property type="entry name" value="HTH_ARAC_FAMILY_1"/>
    <property type="match status" value="1"/>
</dbReference>